<feature type="non-terminal residue" evidence="1">
    <location>
        <position position="1"/>
    </location>
</feature>
<organism evidence="1 2">
    <name type="scientific">Scutellospora calospora</name>
    <dbReference type="NCBI Taxonomy" id="85575"/>
    <lineage>
        <taxon>Eukaryota</taxon>
        <taxon>Fungi</taxon>
        <taxon>Fungi incertae sedis</taxon>
        <taxon>Mucoromycota</taxon>
        <taxon>Glomeromycotina</taxon>
        <taxon>Glomeromycetes</taxon>
        <taxon>Diversisporales</taxon>
        <taxon>Gigasporaceae</taxon>
        <taxon>Scutellospora</taxon>
    </lineage>
</organism>
<protein>
    <submittedName>
        <fullName evidence="1">10290_t:CDS:1</fullName>
    </submittedName>
</protein>
<comment type="caution">
    <text evidence="1">The sequence shown here is derived from an EMBL/GenBank/DDBJ whole genome shotgun (WGS) entry which is preliminary data.</text>
</comment>
<evidence type="ECO:0000313" key="2">
    <source>
        <dbReference type="Proteomes" id="UP000789860"/>
    </source>
</evidence>
<dbReference type="EMBL" id="CAJVPM010028461">
    <property type="protein sequence ID" value="CAG8669903.1"/>
    <property type="molecule type" value="Genomic_DNA"/>
</dbReference>
<keyword evidence="2" id="KW-1185">Reference proteome</keyword>
<evidence type="ECO:0000313" key="1">
    <source>
        <dbReference type="EMBL" id="CAG8669903.1"/>
    </source>
</evidence>
<sequence>QILRCDINIKALSRSQKSKITGTSLQIMKTCPQITHQLDISFNNITNFNDTFDKLAKNLKPDQRIITINFENNTKSNCKELKEDTLHISRNILQKESSQIQSKKKNRLLFYLNTKN</sequence>
<gene>
    <name evidence="1" type="ORF">SCALOS_LOCUS9340</name>
</gene>
<reference evidence="1" key="1">
    <citation type="submission" date="2021-06" db="EMBL/GenBank/DDBJ databases">
        <authorList>
            <person name="Kallberg Y."/>
            <person name="Tangrot J."/>
            <person name="Rosling A."/>
        </authorList>
    </citation>
    <scope>NUCLEOTIDE SEQUENCE</scope>
    <source>
        <strain evidence="1">AU212A</strain>
    </source>
</reference>
<name>A0ACA9NPE1_9GLOM</name>
<dbReference type="Proteomes" id="UP000789860">
    <property type="component" value="Unassembled WGS sequence"/>
</dbReference>
<accession>A0ACA9NPE1</accession>
<proteinExistence type="predicted"/>